<accession>A0A0L0F445</accession>
<sequence>MFIFSPYDTFSPYVPVLRAGLYPNHFAYDADLVEATRDAQQWLRNHAHGLLKTPRSTTTTQPTHTTHKTDDASTDDEIVSVDESRVTLTTSRQTLTLTTVCATAAEVSGTGPPHWVFKGFRVLEFSP</sequence>
<dbReference type="RefSeq" id="XP_014145281.1">
    <property type="nucleotide sequence ID" value="XM_014289806.1"/>
</dbReference>
<evidence type="ECO:0000313" key="3">
    <source>
        <dbReference type="Proteomes" id="UP000054560"/>
    </source>
</evidence>
<gene>
    <name evidence="2" type="ORF">SARC_16083</name>
</gene>
<keyword evidence="3" id="KW-1185">Reference proteome</keyword>
<proteinExistence type="predicted"/>
<organism evidence="2 3">
    <name type="scientific">Sphaeroforma arctica JP610</name>
    <dbReference type="NCBI Taxonomy" id="667725"/>
    <lineage>
        <taxon>Eukaryota</taxon>
        <taxon>Ichthyosporea</taxon>
        <taxon>Ichthyophonida</taxon>
        <taxon>Sphaeroforma</taxon>
    </lineage>
</organism>
<dbReference type="Proteomes" id="UP000054560">
    <property type="component" value="Unassembled WGS sequence"/>
</dbReference>
<dbReference type="AlphaFoldDB" id="A0A0L0F445"/>
<name>A0A0L0F445_9EUKA</name>
<feature type="compositionally biased region" description="Low complexity" evidence="1">
    <location>
        <begin position="52"/>
        <end position="64"/>
    </location>
</feature>
<dbReference type="GeneID" id="25916587"/>
<evidence type="ECO:0000313" key="2">
    <source>
        <dbReference type="EMBL" id="KNC71379.1"/>
    </source>
</evidence>
<protein>
    <submittedName>
        <fullName evidence="2">Uncharacterized protein</fullName>
    </submittedName>
</protein>
<evidence type="ECO:0000256" key="1">
    <source>
        <dbReference type="SAM" id="MobiDB-lite"/>
    </source>
</evidence>
<dbReference type="EMBL" id="KQ248912">
    <property type="protein sequence ID" value="KNC71379.1"/>
    <property type="molecule type" value="Genomic_DNA"/>
</dbReference>
<reference evidence="2 3" key="1">
    <citation type="submission" date="2011-02" db="EMBL/GenBank/DDBJ databases">
        <title>The Genome Sequence of Sphaeroforma arctica JP610.</title>
        <authorList>
            <consortium name="The Broad Institute Genome Sequencing Platform"/>
            <person name="Russ C."/>
            <person name="Cuomo C."/>
            <person name="Young S.K."/>
            <person name="Zeng Q."/>
            <person name="Gargeya S."/>
            <person name="Alvarado L."/>
            <person name="Berlin A."/>
            <person name="Chapman S.B."/>
            <person name="Chen Z."/>
            <person name="Freedman E."/>
            <person name="Gellesch M."/>
            <person name="Goldberg J."/>
            <person name="Griggs A."/>
            <person name="Gujja S."/>
            <person name="Heilman E."/>
            <person name="Heiman D."/>
            <person name="Howarth C."/>
            <person name="Mehta T."/>
            <person name="Neiman D."/>
            <person name="Pearson M."/>
            <person name="Roberts A."/>
            <person name="Saif S."/>
            <person name="Shea T."/>
            <person name="Shenoy N."/>
            <person name="Sisk P."/>
            <person name="Stolte C."/>
            <person name="Sykes S."/>
            <person name="White J."/>
            <person name="Yandava C."/>
            <person name="Burger G."/>
            <person name="Gray M.W."/>
            <person name="Holland P.W.H."/>
            <person name="King N."/>
            <person name="Lang F.B.F."/>
            <person name="Roger A.J."/>
            <person name="Ruiz-Trillo I."/>
            <person name="Haas B."/>
            <person name="Nusbaum C."/>
            <person name="Birren B."/>
        </authorList>
    </citation>
    <scope>NUCLEOTIDE SEQUENCE [LARGE SCALE GENOMIC DNA]</scope>
    <source>
        <strain evidence="2 3">JP610</strain>
    </source>
</reference>
<feature type="region of interest" description="Disordered" evidence="1">
    <location>
        <begin position="52"/>
        <end position="74"/>
    </location>
</feature>